<evidence type="ECO:0000313" key="4">
    <source>
        <dbReference type="Proteomes" id="UP000265926"/>
    </source>
</evidence>
<dbReference type="PROSITE" id="PS51762">
    <property type="entry name" value="GH16_2"/>
    <property type="match status" value="1"/>
</dbReference>
<dbReference type="SUPFAM" id="SSF49899">
    <property type="entry name" value="Concanavalin A-like lectins/glucanases"/>
    <property type="match status" value="1"/>
</dbReference>
<comment type="caution">
    <text evidence="3">The sequence shown here is derived from an EMBL/GenBank/DDBJ whole genome shotgun (WGS) entry which is preliminary data.</text>
</comment>
<dbReference type="PANTHER" id="PTHR10963">
    <property type="entry name" value="GLYCOSYL HYDROLASE-RELATED"/>
    <property type="match status" value="1"/>
</dbReference>
<dbReference type="Gene3D" id="2.60.120.200">
    <property type="match status" value="1"/>
</dbReference>
<dbReference type="AlphaFoldDB" id="A0A399T0S2"/>
<dbReference type="RefSeq" id="WP_119438201.1">
    <property type="nucleotide sequence ID" value="NZ_QWGR01000006.1"/>
</dbReference>
<sequence length="274" mass="31860">MKLFPVFLFLLLFTSCIQKKPYTVENLYIFIQNADRSDQEWELVWEDDFNAAELDTQKWTKIVPNNADWGKHMSDDPACYSFKNGCIYLNGIQNTDTISDPRPYLTGGIYTKGKFAFQYGKIEICAKLENARGAWPAMWMLAEQKKYGNYPRNGEIDIMEHLNYDTKIYQTTHSYYTLELGQKDNPPHYGTAEIDTAAFNVFGLAWYPDRLEFLLNGENTFTYPRVADVDSTQWPYDQPFYILIDQQLGGSWVGEITPEDLPVSMIVDWVKVYQ</sequence>
<gene>
    <name evidence="3" type="ORF">D1614_12050</name>
</gene>
<dbReference type="InterPro" id="IPR013320">
    <property type="entry name" value="ConA-like_dom_sf"/>
</dbReference>
<dbReference type="InterPro" id="IPR050546">
    <property type="entry name" value="Glycosyl_Hydrlase_16"/>
</dbReference>
<keyword evidence="3" id="KW-0378">Hydrolase</keyword>
<dbReference type="GO" id="GO:0005975">
    <property type="term" value="P:carbohydrate metabolic process"/>
    <property type="evidence" value="ECO:0007669"/>
    <property type="project" value="InterPro"/>
</dbReference>
<protein>
    <submittedName>
        <fullName evidence="3">Glycoside hydrolase family 16 protein</fullName>
    </submittedName>
</protein>
<dbReference type="Pfam" id="PF00722">
    <property type="entry name" value="Glyco_hydro_16"/>
    <property type="match status" value="1"/>
</dbReference>
<dbReference type="OrthoDB" id="9809583at2"/>
<dbReference type="PROSITE" id="PS51257">
    <property type="entry name" value="PROKAR_LIPOPROTEIN"/>
    <property type="match status" value="1"/>
</dbReference>
<dbReference type="CDD" id="cd08023">
    <property type="entry name" value="GH16_laminarinase_like"/>
    <property type="match status" value="1"/>
</dbReference>
<name>A0A399T0S2_9BACT</name>
<dbReference type="PANTHER" id="PTHR10963:SF55">
    <property type="entry name" value="GLYCOSIDE HYDROLASE FAMILY 16 PROTEIN"/>
    <property type="match status" value="1"/>
</dbReference>
<accession>A0A399T0S2</accession>
<comment type="similarity">
    <text evidence="1">Belongs to the glycosyl hydrolase 16 family.</text>
</comment>
<reference evidence="3 4" key="1">
    <citation type="submission" date="2018-08" db="EMBL/GenBank/DDBJ databases">
        <title>Pallidiluteibacterium maritimus gen. nov., sp. nov., isolated from coastal sediment.</title>
        <authorList>
            <person name="Zhou L.Y."/>
        </authorList>
    </citation>
    <scope>NUCLEOTIDE SEQUENCE [LARGE SCALE GENOMIC DNA]</scope>
    <source>
        <strain evidence="3 4">XSD2</strain>
    </source>
</reference>
<evidence type="ECO:0000256" key="1">
    <source>
        <dbReference type="ARBA" id="ARBA00006865"/>
    </source>
</evidence>
<proteinExistence type="inferred from homology"/>
<dbReference type="GO" id="GO:0004553">
    <property type="term" value="F:hydrolase activity, hydrolyzing O-glycosyl compounds"/>
    <property type="evidence" value="ECO:0007669"/>
    <property type="project" value="InterPro"/>
</dbReference>
<dbReference type="EMBL" id="QWGR01000006">
    <property type="protein sequence ID" value="RIJ47857.1"/>
    <property type="molecule type" value="Genomic_DNA"/>
</dbReference>
<organism evidence="3 4">
    <name type="scientific">Maribellus luteus</name>
    <dbReference type="NCBI Taxonomy" id="2305463"/>
    <lineage>
        <taxon>Bacteria</taxon>
        <taxon>Pseudomonadati</taxon>
        <taxon>Bacteroidota</taxon>
        <taxon>Bacteroidia</taxon>
        <taxon>Marinilabiliales</taxon>
        <taxon>Prolixibacteraceae</taxon>
        <taxon>Maribellus</taxon>
    </lineage>
</organism>
<dbReference type="Proteomes" id="UP000265926">
    <property type="component" value="Unassembled WGS sequence"/>
</dbReference>
<keyword evidence="4" id="KW-1185">Reference proteome</keyword>
<feature type="domain" description="GH16" evidence="2">
    <location>
        <begin position="37"/>
        <end position="274"/>
    </location>
</feature>
<dbReference type="InterPro" id="IPR000757">
    <property type="entry name" value="Beta-glucanase-like"/>
</dbReference>
<evidence type="ECO:0000259" key="2">
    <source>
        <dbReference type="PROSITE" id="PS51762"/>
    </source>
</evidence>
<evidence type="ECO:0000313" key="3">
    <source>
        <dbReference type="EMBL" id="RIJ47857.1"/>
    </source>
</evidence>